<reference evidence="2" key="4">
    <citation type="journal article" date="2023" name="Microbiol. Resour. Announc.">
        <title>Complete Genome Sequence of Vulcanisaeta souniana Strain IC-059, a Hyperthermophilic Archaeon Isolated from Hot Spring Water in Japan.</title>
        <authorList>
            <person name="Kato S."/>
            <person name="Itoh T."/>
            <person name="Wu L."/>
            <person name="Ma J."/>
            <person name="Ohkuma M."/>
        </authorList>
    </citation>
    <scope>NUCLEOTIDE SEQUENCE</scope>
    <source>
        <strain evidence="2">JCM 11219</strain>
    </source>
</reference>
<evidence type="ECO:0000313" key="4">
    <source>
        <dbReference type="Proteomes" id="UP000657075"/>
    </source>
</evidence>
<keyword evidence="5" id="KW-1185">Reference proteome</keyword>
<dbReference type="EMBL" id="BMNM01000001">
    <property type="protein sequence ID" value="GGI67554.1"/>
    <property type="molecule type" value="Genomic_DNA"/>
</dbReference>
<proteinExistence type="predicted"/>
<dbReference type="RefSeq" id="WP_264890796.1">
    <property type="nucleotide sequence ID" value="NZ_AP026830.1"/>
</dbReference>
<reference evidence="3" key="2">
    <citation type="submission" date="2020-09" db="EMBL/GenBank/DDBJ databases">
        <authorList>
            <person name="Sun Q."/>
            <person name="Ohkuma M."/>
        </authorList>
    </citation>
    <scope>NUCLEOTIDE SEQUENCE</scope>
    <source>
        <strain evidence="3">JCM 11219</strain>
    </source>
</reference>
<evidence type="ECO:0000313" key="3">
    <source>
        <dbReference type="EMBL" id="GGI67554.1"/>
    </source>
</evidence>
<reference evidence="5" key="3">
    <citation type="submission" date="2022-09" db="EMBL/GenBank/DDBJ databases">
        <title>Complete genome sequence of Vulcanisaeta souniana.</title>
        <authorList>
            <person name="Kato S."/>
            <person name="Itoh T."/>
            <person name="Ohkuma M."/>
        </authorList>
    </citation>
    <scope>NUCLEOTIDE SEQUENCE [LARGE SCALE GENOMIC DNA]</scope>
    <source>
        <strain evidence="5">JCM 11219</strain>
    </source>
</reference>
<dbReference type="EMBL" id="AP026830">
    <property type="protein sequence ID" value="BDR92153.1"/>
    <property type="molecule type" value="Genomic_DNA"/>
</dbReference>
<dbReference type="GeneID" id="76206791"/>
<gene>
    <name evidence="3" type="ORF">GCM10007112_00630</name>
    <name evidence="2" type="ORF">Vsou_12460</name>
</gene>
<name>A0A830DXY8_9CREN</name>
<organism evidence="3 4">
    <name type="scientific">Vulcanisaeta souniana JCM 11219</name>
    <dbReference type="NCBI Taxonomy" id="1293586"/>
    <lineage>
        <taxon>Archaea</taxon>
        <taxon>Thermoproteota</taxon>
        <taxon>Thermoprotei</taxon>
        <taxon>Thermoproteales</taxon>
        <taxon>Thermoproteaceae</taxon>
        <taxon>Vulcanisaeta</taxon>
    </lineage>
</organism>
<accession>A0A830DXY8</accession>
<keyword evidence="1" id="KW-0472">Membrane</keyword>
<dbReference type="AlphaFoldDB" id="A0A830DXY8"/>
<evidence type="ECO:0000313" key="5">
    <source>
        <dbReference type="Proteomes" id="UP001060771"/>
    </source>
</evidence>
<protein>
    <submittedName>
        <fullName evidence="3">Uncharacterized protein</fullName>
    </submittedName>
</protein>
<evidence type="ECO:0000256" key="1">
    <source>
        <dbReference type="SAM" id="Phobius"/>
    </source>
</evidence>
<dbReference type="Proteomes" id="UP001060771">
    <property type="component" value="Chromosome"/>
</dbReference>
<keyword evidence="1" id="KW-0812">Transmembrane</keyword>
<keyword evidence="1" id="KW-1133">Transmembrane helix</keyword>
<evidence type="ECO:0000313" key="2">
    <source>
        <dbReference type="EMBL" id="BDR92153.1"/>
    </source>
</evidence>
<sequence>MLIVGIVLIIASLIPMYYSHQESVISYEHVNATTCMGVLNRIINGYLVNNEIEQVINTMGSSLLISIEVHVDYSNGTSITYGSYIPAGFNNVFITPMVSGSIEIFGRSHCAYVGDGYVVNVFIGQYPATLHLFGIGILLLIMGFALIALGDYLKDKGERGAYR</sequence>
<dbReference type="Proteomes" id="UP000657075">
    <property type="component" value="Unassembled WGS sequence"/>
</dbReference>
<feature type="transmembrane region" description="Helical" evidence="1">
    <location>
        <begin position="130"/>
        <end position="153"/>
    </location>
</feature>
<reference evidence="3" key="1">
    <citation type="journal article" date="2014" name="Int. J. Syst. Evol. Microbiol.">
        <title>Complete genome sequence of Corynebacterium casei LMG S-19264T (=DSM 44701T), isolated from a smear-ripened cheese.</title>
        <authorList>
            <consortium name="US DOE Joint Genome Institute (JGI-PGF)"/>
            <person name="Walter F."/>
            <person name="Albersmeier A."/>
            <person name="Kalinowski J."/>
            <person name="Ruckert C."/>
        </authorList>
    </citation>
    <scope>NUCLEOTIDE SEQUENCE</scope>
    <source>
        <strain evidence="3">JCM 11219</strain>
    </source>
</reference>